<dbReference type="RefSeq" id="WP_202832948.1">
    <property type="nucleotide sequence ID" value="NZ_JAETWB010000008.1"/>
</dbReference>
<evidence type="ECO:0000256" key="1">
    <source>
        <dbReference type="SAM" id="MobiDB-lite"/>
    </source>
</evidence>
<feature type="region of interest" description="Disordered" evidence="1">
    <location>
        <begin position="149"/>
        <end position="176"/>
    </location>
</feature>
<dbReference type="EMBL" id="JAETWB010000008">
    <property type="protein sequence ID" value="MBL6079698.1"/>
    <property type="molecule type" value="Genomic_DNA"/>
</dbReference>
<accession>A0ABS1U4X4</accession>
<name>A0ABS1U4X4_9PROT</name>
<sequence>MMDGTTGPRGFHDEYVAAARAALAPRDKLPLFRPVPPAPEFPVAALGPLRDVAEAIQMRTQAPLAMCANSVLAAAALATQAQRDVELPGGGRKPLTAIFVSVADSGERKTSVDKLALAPVYRIEEAWRGEHDAAMQSFVNDKEAWKEAREAAKKKSKGDRSAIRAGLDQVGSEPKPPPHPMLLVADPTPEALVLHLRDSRPWAGVFTAEGGILLGGAAFNDESRMRTGALFNTLWDGDPIRRTRVGTGSSFLPGRRCTAHVMLQPVVADKLFGDPMLDGIGMLARTLLVAPESTAGHRLFRDASAECRAALEAYGQRLDHLLRRPPATKADDASVLDPPVLRLHPDAARIWIQFHDVAEVALLPGGAYAPIKAFGAKIGEHAGRLAAVLTVYDDPDAVEVPAAMMACGITLAQHYAAEMLRLQGASTVSTDLRLAARLLEWWQARPGFRCHLAEIYQRGPSAVRDNGTARRIIGILEDHNLVRRLPAGTELDGAPRRDAWEMLP</sequence>
<proteinExistence type="predicted"/>
<dbReference type="Proteomes" id="UP000660885">
    <property type="component" value="Unassembled WGS sequence"/>
</dbReference>
<feature type="compositionally biased region" description="Basic and acidic residues" evidence="1">
    <location>
        <begin position="149"/>
        <end position="162"/>
    </location>
</feature>
<evidence type="ECO:0000313" key="2">
    <source>
        <dbReference type="EMBL" id="MBL6079698.1"/>
    </source>
</evidence>
<dbReference type="Pfam" id="PF13148">
    <property type="entry name" value="DUF3987"/>
    <property type="match status" value="1"/>
</dbReference>
<keyword evidence="3" id="KW-1185">Reference proteome</keyword>
<organism evidence="2 3">
    <name type="scientific">Belnapia arida</name>
    <dbReference type="NCBI Taxonomy" id="2804533"/>
    <lineage>
        <taxon>Bacteria</taxon>
        <taxon>Pseudomonadati</taxon>
        <taxon>Pseudomonadota</taxon>
        <taxon>Alphaproteobacteria</taxon>
        <taxon>Acetobacterales</taxon>
        <taxon>Roseomonadaceae</taxon>
        <taxon>Belnapia</taxon>
    </lineage>
</organism>
<dbReference type="InterPro" id="IPR025048">
    <property type="entry name" value="DUF3987"/>
</dbReference>
<protein>
    <submittedName>
        <fullName evidence="2">DUF3987 domain-containing protein</fullName>
    </submittedName>
</protein>
<reference evidence="2 3" key="1">
    <citation type="submission" date="2021-01" db="EMBL/GenBank/DDBJ databases">
        <title>Belnapia mucosa sp. nov. and Belnapia arida sp. nov., isolated from the Tabernas Desert (Almeria, Spain).</title>
        <authorList>
            <person name="Molina-Menor E."/>
            <person name="Vidal-Verdu A."/>
            <person name="Calonge A."/>
            <person name="Satari L."/>
            <person name="Pereto J."/>
            <person name="Porcar M."/>
        </authorList>
    </citation>
    <scope>NUCLEOTIDE SEQUENCE [LARGE SCALE GENOMIC DNA]</scope>
    <source>
        <strain evidence="2 3">T18</strain>
    </source>
</reference>
<gene>
    <name evidence="2" type="ORF">JMJ56_16895</name>
</gene>
<evidence type="ECO:0000313" key="3">
    <source>
        <dbReference type="Proteomes" id="UP000660885"/>
    </source>
</evidence>
<comment type="caution">
    <text evidence="2">The sequence shown here is derived from an EMBL/GenBank/DDBJ whole genome shotgun (WGS) entry which is preliminary data.</text>
</comment>